<gene>
    <name evidence="5" type="ORF">SLEP1_g23631</name>
</gene>
<evidence type="ECO:0000313" key="6">
    <source>
        <dbReference type="Proteomes" id="UP001054252"/>
    </source>
</evidence>
<dbReference type="InterPro" id="IPR013126">
    <property type="entry name" value="Hsp_70_fam"/>
</dbReference>
<feature type="chain" id="PRO_5043528880" evidence="4">
    <location>
        <begin position="22"/>
        <end position="64"/>
    </location>
</feature>
<evidence type="ECO:0000313" key="5">
    <source>
        <dbReference type="EMBL" id="GKV12497.1"/>
    </source>
</evidence>
<comment type="caution">
    <text evidence="5">The sequence shown here is derived from an EMBL/GenBank/DDBJ whole genome shotgun (WGS) entry which is preliminary data.</text>
</comment>
<dbReference type="PANTHER" id="PTHR19375">
    <property type="entry name" value="HEAT SHOCK PROTEIN 70KDA"/>
    <property type="match status" value="1"/>
</dbReference>
<name>A0AAV5JLS8_9ROSI</name>
<dbReference type="SUPFAM" id="SSF53067">
    <property type="entry name" value="Actin-like ATPase domain"/>
    <property type="match status" value="1"/>
</dbReference>
<keyword evidence="2" id="KW-0547">Nucleotide-binding</keyword>
<dbReference type="EMBL" id="BPVZ01000036">
    <property type="protein sequence ID" value="GKV12497.1"/>
    <property type="molecule type" value="Genomic_DNA"/>
</dbReference>
<dbReference type="InterPro" id="IPR043129">
    <property type="entry name" value="ATPase_NBD"/>
</dbReference>
<evidence type="ECO:0000256" key="4">
    <source>
        <dbReference type="SAM" id="SignalP"/>
    </source>
</evidence>
<evidence type="ECO:0000256" key="2">
    <source>
        <dbReference type="ARBA" id="ARBA00022741"/>
    </source>
</evidence>
<dbReference type="Pfam" id="PF00012">
    <property type="entry name" value="HSP70"/>
    <property type="match status" value="1"/>
</dbReference>
<organism evidence="5 6">
    <name type="scientific">Rubroshorea leprosula</name>
    <dbReference type="NCBI Taxonomy" id="152421"/>
    <lineage>
        <taxon>Eukaryota</taxon>
        <taxon>Viridiplantae</taxon>
        <taxon>Streptophyta</taxon>
        <taxon>Embryophyta</taxon>
        <taxon>Tracheophyta</taxon>
        <taxon>Spermatophyta</taxon>
        <taxon>Magnoliopsida</taxon>
        <taxon>eudicotyledons</taxon>
        <taxon>Gunneridae</taxon>
        <taxon>Pentapetalae</taxon>
        <taxon>rosids</taxon>
        <taxon>malvids</taxon>
        <taxon>Malvales</taxon>
        <taxon>Dipterocarpaceae</taxon>
        <taxon>Rubroshorea</taxon>
    </lineage>
</organism>
<evidence type="ECO:0000256" key="3">
    <source>
        <dbReference type="ARBA" id="ARBA00022840"/>
    </source>
</evidence>
<dbReference type="Proteomes" id="UP001054252">
    <property type="component" value="Unassembled WGS sequence"/>
</dbReference>
<dbReference type="FunFam" id="3.30.420.40:FF:000028">
    <property type="entry name" value="heat shock 70 kDa protein-like"/>
    <property type="match status" value="1"/>
</dbReference>
<dbReference type="Gene3D" id="3.30.420.40">
    <property type="match status" value="1"/>
</dbReference>
<feature type="signal peptide" evidence="4">
    <location>
        <begin position="1"/>
        <end position="21"/>
    </location>
</feature>
<sequence>MRIKNKAVLFLLLCISANDEGNRTTPSWVAFTDNGPLIGEAAKNQAPLNAERTIFNVNCLIGKM</sequence>
<proteinExistence type="inferred from homology"/>
<dbReference type="GO" id="GO:0140662">
    <property type="term" value="F:ATP-dependent protein folding chaperone"/>
    <property type="evidence" value="ECO:0007669"/>
    <property type="project" value="InterPro"/>
</dbReference>
<comment type="similarity">
    <text evidence="1">Belongs to the heat shock protein 70 family.</text>
</comment>
<reference evidence="5 6" key="1">
    <citation type="journal article" date="2021" name="Commun. Biol.">
        <title>The genome of Shorea leprosula (Dipterocarpaceae) highlights the ecological relevance of drought in aseasonal tropical rainforests.</title>
        <authorList>
            <person name="Ng K.K.S."/>
            <person name="Kobayashi M.J."/>
            <person name="Fawcett J.A."/>
            <person name="Hatakeyama M."/>
            <person name="Paape T."/>
            <person name="Ng C.H."/>
            <person name="Ang C.C."/>
            <person name="Tnah L.H."/>
            <person name="Lee C.T."/>
            <person name="Nishiyama T."/>
            <person name="Sese J."/>
            <person name="O'Brien M.J."/>
            <person name="Copetti D."/>
            <person name="Mohd Noor M.I."/>
            <person name="Ong R.C."/>
            <person name="Putra M."/>
            <person name="Sireger I.Z."/>
            <person name="Indrioko S."/>
            <person name="Kosugi Y."/>
            <person name="Izuno A."/>
            <person name="Isagi Y."/>
            <person name="Lee S.L."/>
            <person name="Shimizu K.K."/>
        </authorList>
    </citation>
    <scope>NUCLEOTIDE SEQUENCE [LARGE SCALE GENOMIC DNA]</scope>
    <source>
        <strain evidence="5">214</strain>
    </source>
</reference>
<keyword evidence="6" id="KW-1185">Reference proteome</keyword>
<dbReference type="AlphaFoldDB" id="A0AAV5JLS8"/>
<accession>A0AAV5JLS8</accession>
<keyword evidence="3" id="KW-0067">ATP-binding</keyword>
<evidence type="ECO:0000256" key="1">
    <source>
        <dbReference type="ARBA" id="ARBA00007381"/>
    </source>
</evidence>
<dbReference type="GO" id="GO:0005524">
    <property type="term" value="F:ATP binding"/>
    <property type="evidence" value="ECO:0007669"/>
    <property type="project" value="UniProtKB-KW"/>
</dbReference>
<keyword evidence="4" id="KW-0732">Signal</keyword>
<dbReference type="PRINTS" id="PR00301">
    <property type="entry name" value="HEATSHOCK70"/>
</dbReference>
<protein>
    <submittedName>
        <fullName evidence="5">Uncharacterized protein</fullName>
    </submittedName>
</protein>